<protein>
    <recommendedName>
        <fullName evidence="4">Transposase</fullName>
    </recommendedName>
</protein>
<feature type="region of interest" description="Disordered" evidence="1">
    <location>
        <begin position="17"/>
        <end position="36"/>
    </location>
</feature>
<gene>
    <name evidence="2" type="ORF">FHX74_003112</name>
</gene>
<evidence type="ECO:0000313" key="3">
    <source>
        <dbReference type="Proteomes" id="UP000523079"/>
    </source>
</evidence>
<keyword evidence="3" id="KW-1185">Reference proteome</keyword>
<evidence type="ECO:0000256" key="1">
    <source>
        <dbReference type="SAM" id="MobiDB-lite"/>
    </source>
</evidence>
<organism evidence="2 3">
    <name type="scientific">Microlunatus kandeliicorticis</name>
    <dbReference type="NCBI Taxonomy" id="1759536"/>
    <lineage>
        <taxon>Bacteria</taxon>
        <taxon>Bacillati</taxon>
        <taxon>Actinomycetota</taxon>
        <taxon>Actinomycetes</taxon>
        <taxon>Propionibacteriales</taxon>
        <taxon>Propionibacteriaceae</taxon>
        <taxon>Microlunatus</taxon>
    </lineage>
</organism>
<feature type="compositionally biased region" description="Basic and acidic residues" evidence="1">
    <location>
        <begin position="17"/>
        <end position="26"/>
    </location>
</feature>
<proteinExistence type="predicted"/>
<dbReference type="AlphaFoldDB" id="A0A7W3IUG0"/>
<dbReference type="RefSeq" id="WP_182561094.1">
    <property type="nucleotide sequence ID" value="NZ_JACGWT010000005.1"/>
</dbReference>
<dbReference type="EMBL" id="JACGWT010000005">
    <property type="protein sequence ID" value="MBA8795476.1"/>
    <property type="molecule type" value="Genomic_DNA"/>
</dbReference>
<dbReference type="Proteomes" id="UP000523079">
    <property type="component" value="Unassembled WGS sequence"/>
</dbReference>
<accession>A0A7W3IUG0</accession>
<comment type="caution">
    <text evidence="2">The sequence shown here is derived from an EMBL/GenBank/DDBJ whole genome shotgun (WGS) entry which is preliminary data.</text>
</comment>
<name>A0A7W3IUG0_9ACTN</name>
<reference evidence="2 3" key="1">
    <citation type="submission" date="2020-07" db="EMBL/GenBank/DDBJ databases">
        <title>Sequencing the genomes of 1000 actinobacteria strains.</title>
        <authorList>
            <person name="Klenk H.-P."/>
        </authorList>
    </citation>
    <scope>NUCLEOTIDE SEQUENCE [LARGE SCALE GENOMIC DNA]</scope>
    <source>
        <strain evidence="2 3">DSM 100723</strain>
    </source>
</reference>
<sequence length="53" mass="6483">MTLTMYEMYPDRWTAEHDERTRTTERPRRRARRTHRVDPQIIVALEQLRSAGK</sequence>
<evidence type="ECO:0008006" key="4">
    <source>
        <dbReference type="Google" id="ProtNLM"/>
    </source>
</evidence>
<evidence type="ECO:0000313" key="2">
    <source>
        <dbReference type="EMBL" id="MBA8795476.1"/>
    </source>
</evidence>